<keyword evidence="5 11" id="KW-1133">Transmembrane helix</keyword>
<feature type="domain" description="HAMP" evidence="13">
    <location>
        <begin position="229"/>
        <end position="281"/>
    </location>
</feature>
<evidence type="ECO:0000256" key="2">
    <source>
        <dbReference type="ARBA" id="ARBA00022475"/>
    </source>
</evidence>
<dbReference type="PANTHER" id="PTHR43531">
    <property type="entry name" value="PROTEIN ICFG"/>
    <property type="match status" value="1"/>
</dbReference>
<sequence precursor="true">MLRKITIKTRILLLICCIVLFTAGFTLAFLDGVTKVKEVGVDFATKAMLEGEKRKLEVATLSMAGTLGTALADVTDPEARVALIRKLVDKIRFENDKSGYFFVYDKTVNVCLPTAHDKQGKDLSGLKDPNGFQLVVELNKVAHAGGGFVTYIWPKPGKGDQPKLSYATLIPGTDMWIGTGVYLDNVNEEEQNITARIEDIVSRYVWGIGGAILGVFALLLLPFCLFIVRSIVQPLNEALELADQVASGDLTRNISSQYKDEPGRLTASLGVMVRRLRQIVGQAKDGADQVASGSTEVTDSATALADGANRQAASVEQVSASMEEMIGQIGRNTENAAQTERMAHQTALDAQKGGDTVMEAVHSIKNIAEKISIIEEIARQTNLLALNAAIEAARAGEAGKGFAVVAAEVRKLAERSGAAAAEIGELSTTTLAKADEAGAMLTRMVPDIRKTADLVQEISTASMEQNAGAQEINKAVQELDNVIQQNAGASEKLASAAREFTSQAAQLQQGMQYFTIDSRSARSVERPVVPPAPVARTQAVRPVRAQLPPSRPQAPDAQADRGVDLDMNMDVDDRDFERF</sequence>
<evidence type="ECO:0000256" key="5">
    <source>
        <dbReference type="ARBA" id="ARBA00022989"/>
    </source>
</evidence>
<keyword evidence="3" id="KW-0145">Chemotaxis</keyword>
<feature type="region of interest" description="Disordered" evidence="10">
    <location>
        <begin position="522"/>
        <end position="579"/>
    </location>
</feature>
<evidence type="ECO:0000259" key="12">
    <source>
        <dbReference type="PROSITE" id="PS50111"/>
    </source>
</evidence>
<dbReference type="EMBL" id="CP003220">
    <property type="protein sequence ID" value="EGB14169.1"/>
    <property type="molecule type" value="Genomic_DNA"/>
</dbReference>
<dbReference type="InterPro" id="IPR003660">
    <property type="entry name" value="HAMP_dom"/>
</dbReference>
<evidence type="ECO:0000256" key="9">
    <source>
        <dbReference type="SAM" id="Coils"/>
    </source>
</evidence>
<evidence type="ECO:0000256" key="7">
    <source>
        <dbReference type="ARBA" id="ARBA00029447"/>
    </source>
</evidence>
<evidence type="ECO:0000256" key="8">
    <source>
        <dbReference type="PROSITE-ProRule" id="PRU00284"/>
    </source>
</evidence>
<evidence type="ECO:0000256" key="10">
    <source>
        <dbReference type="SAM" id="MobiDB-lite"/>
    </source>
</evidence>
<evidence type="ECO:0000256" key="3">
    <source>
        <dbReference type="ARBA" id="ARBA00022500"/>
    </source>
</evidence>
<dbReference type="Gene3D" id="1.10.287.950">
    <property type="entry name" value="Methyl-accepting chemotaxis protein"/>
    <property type="match status" value="1"/>
</dbReference>
<dbReference type="CDD" id="cd11386">
    <property type="entry name" value="MCP_signal"/>
    <property type="match status" value="1"/>
</dbReference>
<dbReference type="SUPFAM" id="SSF58104">
    <property type="entry name" value="Methyl-accepting chemotaxis protein (MCP) signaling domain"/>
    <property type="match status" value="1"/>
</dbReference>
<dbReference type="PROSITE" id="PS50111">
    <property type="entry name" value="CHEMOTAXIS_TRANSDUC_2"/>
    <property type="match status" value="1"/>
</dbReference>
<dbReference type="InterPro" id="IPR004089">
    <property type="entry name" value="MCPsignal_dom"/>
</dbReference>
<dbReference type="SMART" id="SM01049">
    <property type="entry name" value="Cache_2"/>
    <property type="match status" value="1"/>
</dbReference>
<feature type="coiled-coil region" evidence="9">
    <location>
        <begin position="472"/>
        <end position="499"/>
    </location>
</feature>
<dbReference type="RefSeq" id="WP_014321597.1">
    <property type="nucleotide sequence ID" value="NC_016803.1"/>
</dbReference>
<reference evidence="14 15" key="1">
    <citation type="journal article" date="2011" name="J. Bacteriol.">
        <title>Genome sequence of the mercury-methylating strain Desulfovibrio desulfuricans ND132.</title>
        <authorList>
            <person name="Brown S.D."/>
            <person name="Gilmour C.C."/>
            <person name="Kucken A.M."/>
            <person name="Wall J.D."/>
            <person name="Elias D.A."/>
            <person name="Brandt C.C."/>
            <person name="Podar M."/>
            <person name="Chertkov O."/>
            <person name="Held B."/>
            <person name="Bruce D.C."/>
            <person name="Detter J.C."/>
            <person name="Tapia R."/>
            <person name="Han C.S."/>
            <person name="Goodwin L.A."/>
            <person name="Cheng J.F."/>
            <person name="Pitluck S."/>
            <person name="Woyke T."/>
            <person name="Mikhailova N."/>
            <person name="Ivanova N.N."/>
            <person name="Han J."/>
            <person name="Lucas S."/>
            <person name="Lapidus A.L."/>
            <person name="Land M.L."/>
            <person name="Hauser L.J."/>
            <person name="Palumbo A.V."/>
        </authorList>
    </citation>
    <scope>NUCLEOTIDE SEQUENCE [LARGE SCALE GENOMIC DNA]</scope>
    <source>
        <strain evidence="14 15">ND132</strain>
    </source>
</reference>
<organism evidence="14 15">
    <name type="scientific">Pseudodesulfovibrio mercurii</name>
    <dbReference type="NCBI Taxonomy" id="641491"/>
    <lineage>
        <taxon>Bacteria</taxon>
        <taxon>Pseudomonadati</taxon>
        <taxon>Thermodesulfobacteriota</taxon>
        <taxon>Desulfovibrionia</taxon>
        <taxon>Desulfovibrionales</taxon>
        <taxon>Desulfovibrionaceae</taxon>
    </lineage>
</organism>
<dbReference type="CDD" id="cd06225">
    <property type="entry name" value="HAMP"/>
    <property type="match status" value="1"/>
</dbReference>
<dbReference type="InterPro" id="IPR051310">
    <property type="entry name" value="MCP_chemotaxis"/>
</dbReference>
<dbReference type="Pfam" id="PF08269">
    <property type="entry name" value="dCache_2"/>
    <property type="match status" value="1"/>
</dbReference>
<comment type="subcellular location">
    <subcellularLocation>
        <location evidence="1">Cell membrane</location>
        <topology evidence="1">Multi-pass membrane protein</topology>
    </subcellularLocation>
</comment>
<evidence type="ECO:0000313" key="15">
    <source>
        <dbReference type="Proteomes" id="UP000007845"/>
    </source>
</evidence>
<dbReference type="FunFam" id="1.10.287.950:FF:000001">
    <property type="entry name" value="Methyl-accepting chemotaxis sensory transducer"/>
    <property type="match status" value="1"/>
</dbReference>
<dbReference type="Proteomes" id="UP000007845">
    <property type="component" value="Chromosome"/>
</dbReference>
<dbReference type="OrthoDB" id="9787709at2"/>
<dbReference type="SMR" id="F0JIB7"/>
<proteinExistence type="inferred from homology"/>
<accession>F0JIB7</accession>
<dbReference type="PANTHER" id="PTHR43531:SF11">
    <property type="entry name" value="METHYL-ACCEPTING CHEMOTAXIS PROTEIN 3"/>
    <property type="match status" value="1"/>
</dbReference>
<comment type="similarity">
    <text evidence="7">Belongs to the methyl-accepting chemotaxis (MCP) protein family.</text>
</comment>
<keyword evidence="8" id="KW-0807">Transducer</keyword>
<feature type="compositionally biased region" description="Acidic residues" evidence="10">
    <location>
        <begin position="567"/>
        <end position="579"/>
    </location>
</feature>
<dbReference type="GO" id="GO:0005886">
    <property type="term" value="C:plasma membrane"/>
    <property type="evidence" value="ECO:0007669"/>
    <property type="project" value="UniProtKB-SubCell"/>
</dbReference>
<dbReference type="Pfam" id="PF00015">
    <property type="entry name" value="MCPsignal"/>
    <property type="match status" value="1"/>
</dbReference>
<dbReference type="GO" id="GO:0004888">
    <property type="term" value="F:transmembrane signaling receptor activity"/>
    <property type="evidence" value="ECO:0007669"/>
    <property type="project" value="InterPro"/>
</dbReference>
<keyword evidence="6 11" id="KW-0472">Membrane</keyword>
<evidence type="ECO:0000256" key="4">
    <source>
        <dbReference type="ARBA" id="ARBA00022692"/>
    </source>
</evidence>
<evidence type="ECO:0000256" key="11">
    <source>
        <dbReference type="SAM" id="Phobius"/>
    </source>
</evidence>
<dbReference type="InterPro" id="IPR033480">
    <property type="entry name" value="sCache_2"/>
</dbReference>
<dbReference type="eggNOG" id="COG0840">
    <property type="taxonomic scope" value="Bacteria"/>
</dbReference>
<feature type="compositionally biased region" description="Low complexity" evidence="10">
    <location>
        <begin position="534"/>
        <end position="545"/>
    </location>
</feature>
<dbReference type="AlphaFoldDB" id="F0JIB7"/>
<dbReference type="GO" id="GO:0006935">
    <property type="term" value="P:chemotaxis"/>
    <property type="evidence" value="ECO:0007669"/>
    <property type="project" value="UniProtKB-KW"/>
</dbReference>
<dbReference type="PRINTS" id="PR00260">
    <property type="entry name" value="CHEMTRNSDUCR"/>
</dbReference>
<evidence type="ECO:0000256" key="1">
    <source>
        <dbReference type="ARBA" id="ARBA00004651"/>
    </source>
</evidence>
<keyword evidence="2" id="KW-1003">Cell membrane</keyword>
<evidence type="ECO:0000256" key="6">
    <source>
        <dbReference type="ARBA" id="ARBA00023136"/>
    </source>
</evidence>
<evidence type="ECO:0000313" key="14">
    <source>
        <dbReference type="EMBL" id="EGB14169.1"/>
    </source>
</evidence>
<keyword evidence="4 11" id="KW-0812">Transmembrane</keyword>
<name>F0JIB7_9BACT</name>
<dbReference type="Pfam" id="PF00672">
    <property type="entry name" value="HAMP"/>
    <property type="match status" value="1"/>
</dbReference>
<dbReference type="KEGG" id="ddn:DND132_0954"/>
<dbReference type="Gene3D" id="3.30.450.20">
    <property type="entry name" value="PAS domain"/>
    <property type="match status" value="1"/>
</dbReference>
<dbReference type="PROSITE" id="PS50885">
    <property type="entry name" value="HAMP"/>
    <property type="match status" value="1"/>
</dbReference>
<keyword evidence="15" id="KW-1185">Reference proteome</keyword>
<dbReference type="HOGENOM" id="CLU_000445_107_21_7"/>
<dbReference type="STRING" id="641491.DND132_0954"/>
<gene>
    <name evidence="14" type="ORF">DND132_0954</name>
</gene>
<keyword evidence="9" id="KW-0175">Coiled coil</keyword>
<dbReference type="SMART" id="SM00304">
    <property type="entry name" value="HAMP"/>
    <property type="match status" value="1"/>
</dbReference>
<dbReference type="InterPro" id="IPR004090">
    <property type="entry name" value="Chemotax_Me-accpt_rcpt"/>
</dbReference>
<feature type="domain" description="Methyl-accepting transducer" evidence="12">
    <location>
        <begin position="286"/>
        <end position="501"/>
    </location>
</feature>
<evidence type="ECO:0000259" key="13">
    <source>
        <dbReference type="PROSITE" id="PS50885"/>
    </source>
</evidence>
<feature type="transmembrane region" description="Helical" evidence="11">
    <location>
        <begin position="204"/>
        <end position="228"/>
    </location>
</feature>
<dbReference type="GO" id="GO:0007165">
    <property type="term" value="P:signal transduction"/>
    <property type="evidence" value="ECO:0007669"/>
    <property type="project" value="UniProtKB-KW"/>
</dbReference>
<dbReference type="SMART" id="SM00283">
    <property type="entry name" value="MA"/>
    <property type="match status" value="1"/>
</dbReference>
<dbReference type="InterPro" id="IPR004010">
    <property type="entry name" value="Double_Cache_2"/>
</dbReference>
<protein>
    <submittedName>
        <fullName evidence="14">Methyl-accepting chemotaxis sensory transducer with Cache sensor</fullName>
    </submittedName>
</protein>